<proteinExistence type="predicted"/>
<organism evidence="1 2">
    <name type="scientific">Strigamia maritima</name>
    <name type="common">European centipede</name>
    <name type="synonym">Geophilus maritimus</name>
    <dbReference type="NCBI Taxonomy" id="126957"/>
    <lineage>
        <taxon>Eukaryota</taxon>
        <taxon>Metazoa</taxon>
        <taxon>Ecdysozoa</taxon>
        <taxon>Arthropoda</taxon>
        <taxon>Myriapoda</taxon>
        <taxon>Chilopoda</taxon>
        <taxon>Pleurostigmophora</taxon>
        <taxon>Geophilomorpha</taxon>
        <taxon>Linotaeniidae</taxon>
        <taxon>Strigamia</taxon>
    </lineage>
</organism>
<dbReference type="GO" id="GO:0070652">
    <property type="term" value="C:HAUS complex"/>
    <property type="evidence" value="ECO:0007669"/>
    <property type="project" value="TreeGrafter"/>
</dbReference>
<dbReference type="Pfam" id="PF15003">
    <property type="entry name" value="HAUS2"/>
    <property type="match status" value="1"/>
</dbReference>
<reference evidence="1" key="2">
    <citation type="submission" date="2015-02" db="UniProtKB">
        <authorList>
            <consortium name="EnsemblMetazoa"/>
        </authorList>
    </citation>
    <scope>IDENTIFICATION</scope>
</reference>
<dbReference type="EnsemblMetazoa" id="SMAR000209-RA">
    <property type="protein sequence ID" value="SMAR000209-PA"/>
    <property type="gene ID" value="SMAR000209"/>
</dbReference>
<dbReference type="InterPro" id="IPR028346">
    <property type="entry name" value="HAUS2"/>
</dbReference>
<dbReference type="GO" id="GO:0051225">
    <property type="term" value="P:spindle assembly"/>
    <property type="evidence" value="ECO:0007669"/>
    <property type="project" value="InterPro"/>
</dbReference>
<accession>T1IH99</accession>
<keyword evidence="2" id="KW-1185">Reference proteome</keyword>
<dbReference type="Proteomes" id="UP000014500">
    <property type="component" value="Unassembled WGS sequence"/>
</dbReference>
<evidence type="ECO:0000313" key="1">
    <source>
        <dbReference type="EnsemblMetazoa" id="SMAR000209-PA"/>
    </source>
</evidence>
<name>T1IH99_STRMM</name>
<sequence length="266" mass="30594">MSDNIMAGSSHYSTDKDRKPTSVAAEILKDAERFGYPVEMFKLKVLEFAPPGNIPAYSEIIKCSEAIMSTQEKLNKIRGDIASYDLCNPYMATHPALIEKKIKRLADELQRLRAITENQTQIQACLQSSNSQSSLPIERKYHKAVLELFALIPKMIEELKETVDNLQWFLKFQPNRNIERISTAVTQTFSQLQYTTKQLREFHQILKKLHDIRCAKQQNSTDDEIQSTVERTSISEWKGQKKLNNKFLDSPFFSAQCSSKKSSKKH</sequence>
<dbReference type="GO" id="GO:0005813">
    <property type="term" value="C:centrosome"/>
    <property type="evidence" value="ECO:0007669"/>
    <property type="project" value="TreeGrafter"/>
</dbReference>
<dbReference type="PANTHER" id="PTHR16039">
    <property type="entry name" value="HAUS AUGMIN-LIKE COMPLEX SUBUNIT 2"/>
    <property type="match status" value="1"/>
</dbReference>
<dbReference type="EMBL" id="AFFK01013346">
    <property type="status" value="NOT_ANNOTATED_CDS"/>
    <property type="molecule type" value="Genomic_DNA"/>
</dbReference>
<dbReference type="GO" id="GO:0007098">
    <property type="term" value="P:centrosome cycle"/>
    <property type="evidence" value="ECO:0007669"/>
    <property type="project" value="TreeGrafter"/>
</dbReference>
<dbReference type="HOGENOM" id="CLU_1047042_0_0_1"/>
<reference evidence="2" key="1">
    <citation type="submission" date="2011-05" db="EMBL/GenBank/DDBJ databases">
        <authorList>
            <person name="Richards S.R."/>
            <person name="Qu J."/>
            <person name="Jiang H."/>
            <person name="Jhangiani S.N."/>
            <person name="Agravi P."/>
            <person name="Goodspeed R."/>
            <person name="Gross S."/>
            <person name="Mandapat C."/>
            <person name="Jackson L."/>
            <person name="Mathew T."/>
            <person name="Pu L."/>
            <person name="Thornton R."/>
            <person name="Saada N."/>
            <person name="Wilczek-Boney K.B."/>
            <person name="Lee S."/>
            <person name="Kovar C."/>
            <person name="Wu Y."/>
            <person name="Scherer S.E."/>
            <person name="Worley K.C."/>
            <person name="Muzny D.M."/>
            <person name="Gibbs R."/>
        </authorList>
    </citation>
    <scope>NUCLEOTIDE SEQUENCE</scope>
    <source>
        <strain evidence="2">Brora</strain>
    </source>
</reference>
<evidence type="ECO:0000313" key="2">
    <source>
        <dbReference type="Proteomes" id="UP000014500"/>
    </source>
</evidence>
<dbReference type="GO" id="GO:0007020">
    <property type="term" value="P:microtubule nucleation"/>
    <property type="evidence" value="ECO:0007669"/>
    <property type="project" value="TreeGrafter"/>
</dbReference>
<dbReference type="GO" id="GO:1990498">
    <property type="term" value="C:mitotic spindle microtubule"/>
    <property type="evidence" value="ECO:0007669"/>
    <property type="project" value="TreeGrafter"/>
</dbReference>
<dbReference type="PANTHER" id="PTHR16039:SF1">
    <property type="entry name" value="HAUS AUGMIN-LIKE COMPLEX SUBUNIT 2"/>
    <property type="match status" value="1"/>
</dbReference>
<dbReference type="AlphaFoldDB" id="T1IH99"/>
<protein>
    <submittedName>
        <fullName evidence="1">Uncharacterized protein</fullName>
    </submittedName>
</protein>